<evidence type="ECO:0000256" key="1">
    <source>
        <dbReference type="ARBA" id="ARBA00004168"/>
    </source>
</evidence>
<keyword evidence="13" id="KW-0472">Membrane</keyword>
<evidence type="ECO:0000256" key="10">
    <source>
        <dbReference type="PIRSR" id="PIRSR606710-1"/>
    </source>
</evidence>
<proteinExistence type="inferred from homology"/>
<comment type="pathway">
    <text evidence="2">Glycan metabolism; L-arabinan degradation.</text>
</comment>
<dbReference type="RefSeq" id="WP_146949014.1">
    <property type="nucleotide sequence ID" value="NZ_VOQF01000006.1"/>
</dbReference>
<keyword evidence="8" id="KW-0572">Peptidoglycan-anchor</keyword>
<keyword evidence="7 17" id="KW-0378">Hydrolase</keyword>
<keyword evidence="9" id="KW-0326">Glycosidase</keyword>
<evidence type="ECO:0000256" key="3">
    <source>
        <dbReference type="ARBA" id="ARBA00009865"/>
    </source>
</evidence>
<dbReference type="SUPFAM" id="SSF49899">
    <property type="entry name" value="Concanavalin A-like lectins/glucanases"/>
    <property type="match status" value="1"/>
</dbReference>
<accession>A0A5C6VYZ3</accession>
<evidence type="ECO:0000256" key="4">
    <source>
        <dbReference type="ARBA" id="ARBA00022512"/>
    </source>
</evidence>
<comment type="caution">
    <text evidence="17">The sequence shown here is derived from an EMBL/GenBank/DDBJ whole genome shotgun (WGS) entry which is preliminary data.</text>
</comment>
<dbReference type="InterPro" id="IPR013320">
    <property type="entry name" value="ConA-like_dom_sf"/>
</dbReference>
<dbReference type="Pfam" id="PF03157">
    <property type="entry name" value="Glutenin_hmw"/>
    <property type="match status" value="1"/>
</dbReference>
<feature type="domain" description="Gram-positive cocci surface proteins LPxTG" evidence="14">
    <location>
        <begin position="1256"/>
        <end position="1289"/>
    </location>
</feature>
<keyword evidence="6" id="KW-0732">Signal</keyword>
<evidence type="ECO:0000259" key="16">
    <source>
        <dbReference type="Pfam" id="PF20578"/>
    </source>
</evidence>
<reference evidence="17 18" key="1">
    <citation type="journal article" date="2005" name="Int. J. Syst. Evol. Microbiol.">
        <title>Bacillus litoralis sp. nov., isolated from a tidal flat of the Yellow Sea in Korea.</title>
        <authorList>
            <person name="Yoon J.H."/>
            <person name="Oh T.K."/>
        </authorList>
    </citation>
    <scope>NUCLEOTIDE SEQUENCE [LARGE SCALE GENOMIC DNA]</scope>
    <source>
        <strain evidence="17 18">SW-211</strain>
    </source>
</reference>
<evidence type="ECO:0000256" key="2">
    <source>
        <dbReference type="ARBA" id="ARBA00004834"/>
    </source>
</evidence>
<dbReference type="PANTHER" id="PTHR43301:SF3">
    <property type="entry name" value="ARABINAN ENDO-1,5-ALPHA-L-ARABINOSIDASE A-RELATED"/>
    <property type="match status" value="1"/>
</dbReference>
<evidence type="ECO:0000256" key="12">
    <source>
        <dbReference type="SAM" id="MobiDB-lite"/>
    </source>
</evidence>
<feature type="domain" description="Atrophied bacterial Ig" evidence="16">
    <location>
        <begin position="494"/>
        <end position="575"/>
    </location>
</feature>
<dbReference type="InterPro" id="IPR032291">
    <property type="entry name" value="Abn2_C"/>
</dbReference>
<evidence type="ECO:0000259" key="14">
    <source>
        <dbReference type="Pfam" id="PF00746"/>
    </source>
</evidence>
<keyword evidence="18" id="KW-1185">Reference proteome</keyword>
<evidence type="ECO:0000313" key="18">
    <source>
        <dbReference type="Proteomes" id="UP000321363"/>
    </source>
</evidence>
<evidence type="ECO:0000256" key="6">
    <source>
        <dbReference type="ARBA" id="ARBA00022729"/>
    </source>
</evidence>
<dbReference type="InterPro" id="IPR001419">
    <property type="entry name" value="Glutenin"/>
</dbReference>
<feature type="site" description="Important for catalytic activity, responsible for pKa modulation of the active site Glu and correct orientation of both the proton donor and substrate" evidence="11">
    <location>
        <position position="180"/>
    </location>
</feature>
<dbReference type="Pfam" id="PF13385">
    <property type="entry name" value="Laminin_G_3"/>
    <property type="match status" value="1"/>
</dbReference>
<keyword evidence="5" id="KW-0964">Secreted</keyword>
<keyword evidence="13" id="KW-0812">Transmembrane</keyword>
<organism evidence="17 18">
    <name type="scientific">Metabacillus litoralis</name>
    <dbReference type="NCBI Taxonomy" id="152268"/>
    <lineage>
        <taxon>Bacteria</taxon>
        <taxon>Bacillati</taxon>
        <taxon>Bacillota</taxon>
        <taxon>Bacilli</taxon>
        <taxon>Bacillales</taxon>
        <taxon>Bacillaceae</taxon>
        <taxon>Metabacillus</taxon>
    </lineage>
</organism>
<dbReference type="Pfam" id="PF00746">
    <property type="entry name" value="Gram_pos_anchor"/>
    <property type="match status" value="1"/>
</dbReference>
<dbReference type="InterPro" id="IPR023296">
    <property type="entry name" value="Glyco_hydro_beta-prop_sf"/>
</dbReference>
<dbReference type="PANTHER" id="PTHR43301">
    <property type="entry name" value="ARABINAN ENDO-1,5-ALPHA-L-ARABINOSIDASE"/>
    <property type="match status" value="1"/>
</dbReference>
<feature type="transmembrane region" description="Helical" evidence="13">
    <location>
        <begin position="1265"/>
        <end position="1284"/>
    </location>
</feature>
<dbReference type="Pfam" id="PF04616">
    <property type="entry name" value="Glyco_hydro_43"/>
    <property type="match status" value="1"/>
</dbReference>
<gene>
    <name evidence="17" type="ORF">FS935_11665</name>
</gene>
<evidence type="ECO:0000256" key="8">
    <source>
        <dbReference type="ARBA" id="ARBA00023088"/>
    </source>
</evidence>
<comment type="similarity">
    <text evidence="3">Belongs to the glycosyl hydrolase 43 family.</text>
</comment>
<dbReference type="GO" id="GO:0004553">
    <property type="term" value="F:hydrolase activity, hydrolyzing O-glycosyl compounds"/>
    <property type="evidence" value="ECO:0007669"/>
    <property type="project" value="InterPro"/>
</dbReference>
<dbReference type="GO" id="GO:0045735">
    <property type="term" value="F:nutrient reservoir activity"/>
    <property type="evidence" value="ECO:0007669"/>
    <property type="project" value="InterPro"/>
</dbReference>
<feature type="region of interest" description="Disordered" evidence="12">
    <location>
        <begin position="786"/>
        <end position="1069"/>
    </location>
</feature>
<dbReference type="InterPro" id="IPR019931">
    <property type="entry name" value="LPXTG_anchor"/>
</dbReference>
<evidence type="ECO:0000256" key="11">
    <source>
        <dbReference type="PIRSR" id="PIRSR606710-2"/>
    </source>
</evidence>
<dbReference type="NCBIfam" id="TIGR01167">
    <property type="entry name" value="LPXTG_anchor"/>
    <property type="match status" value="1"/>
</dbReference>
<dbReference type="Pfam" id="PF16369">
    <property type="entry name" value="GH43_C"/>
    <property type="match status" value="1"/>
</dbReference>
<dbReference type="InterPro" id="IPR050727">
    <property type="entry name" value="GH43_arabinanases"/>
</dbReference>
<evidence type="ECO:0000256" key="7">
    <source>
        <dbReference type="ARBA" id="ARBA00022801"/>
    </source>
</evidence>
<dbReference type="Gene3D" id="2.115.10.20">
    <property type="entry name" value="Glycosyl hydrolase domain, family 43"/>
    <property type="match status" value="1"/>
</dbReference>
<feature type="domain" description="Extracellular endo-alpha-(1-&gt;5)-L-arabinanase C-terminal" evidence="15">
    <location>
        <begin position="379"/>
        <end position="482"/>
    </location>
</feature>
<evidence type="ECO:0000256" key="9">
    <source>
        <dbReference type="ARBA" id="ARBA00023295"/>
    </source>
</evidence>
<dbReference type="OrthoDB" id="9801455at2"/>
<dbReference type="EMBL" id="VOQF01000006">
    <property type="protein sequence ID" value="TXC90811.1"/>
    <property type="molecule type" value="Genomic_DNA"/>
</dbReference>
<dbReference type="Gene3D" id="2.40.128.10">
    <property type="match status" value="1"/>
</dbReference>
<dbReference type="InterPro" id="IPR046780">
    <property type="entry name" value="aBig_2"/>
</dbReference>
<comment type="subcellular location">
    <subcellularLocation>
        <location evidence="1">Secreted</location>
        <location evidence="1">Cell wall</location>
        <topology evidence="1">Peptidoglycan-anchor</topology>
    </subcellularLocation>
</comment>
<feature type="active site" description="Proton acceptor" evidence="10">
    <location>
        <position position="46"/>
    </location>
</feature>
<sequence>MKKQLLQKFLILLFVIVIAIPSSAFKHVPKVQAAEVPVFQNASVHDPSVIKVDDMFYVFGSHLAAAKSPDLMKWDKFASEVDANNPLFDDVRENLKETFEWAETDTLWAADVIQLEDGKFYMYYNACKGDSPRSALGIAVADSVEGPYEDLGIILKSGMWDQISEDGTIYDATIHPNAVDPDTFFDANGKLWMTYGSYSGGIFILEMDPKTGKQLPGQGYGKKLLGGNHSRIEASYIQYVPETGYYYMYLSFGGLDAIGGYNMRVVRSENPDGPYLDAEGNDMIDVKANPDLPIFDDASIELYGVKLMGNFLFDRKVGEPGTGIGTGYVSPGHNSVYYDEETGEQFLIFHTRFPERGEQHEIRVHKMYTNSNGWPVVSPYQYAGESLETVTEADVIGEYKLINHGKDITAEIKKSVLVGLNSDGTITGEVTGTWEFIDDNKVQLQVEGQTYDGVFVRQWDPTTQSYLMTFTTLSSEGIAIWGSKAITQTDEELVEQVKNNLDLGDTSKVISNLTLPTEGYRNTEIKWQSTHPEIVSEDGAVSRPTDADATVTLTATITKGGFTTTKEFSVVVLHQKEGKLVAHYAFEDNIEDSTGNVEEGTVTGATIDSTDGNNTYGAGQVGQAAIFDGSSGIRLPNGLISSNEYTVSFWLNPEEKTNFTTAFFGARNEDNWISFVPQGGDWVQHNTMIWSTSDGNWVDANTNLALNTNEWAHVAFTVNNGSLNIYINGVNTYSGENFGDVFTTTDGVFGLGVNFWDTPFKGLMDELLIYDNMSLTEEEILAYYQTGEVPGKTQPTPPGEGDGGETPTTPEQPGEGDGGETPTTPEQPGEGDGGETPTTPEQPGEGDGGETPTTPEQPGEGDGGETPTTPEQPGEGDGGETPTTPEQPGEGDGGETPTTPEQPGEGDGGETPTTPEQPGEGDGGETPTTPEQPGEGDGGETPTTPEQPGEGDGGETPTTPEQPGEGDGGETPTTPEQPGEGDGGETPTTPEQPGEGDGGETPTTPEQPGEGDGGETPTTPEQPGEGDGGETPTTPEQPGEGDGGETPTTPSPEKEKPKKDKKPATVSPKVKDGKVIIDNKDLEKIDENNGLLIVEFKNSNAPVTLTKENIALLKGKGVETVLVSPKGVGSSISIPLSMIEAGADVEIKRLKDTTDSRFVSGIYDFTIKVGDVTLHSFQVPLELSFEVDTKKVKNTDNLRVVYFNEDTNKWEIVENAVYKDGKVTVSTDHLSIYSVVEIENEEEVIELASASTESYELPNTATSTFNFLAMGIMILVIGGVFFYLQRRKNGMAS</sequence>
<keyword evidence="13" id="KW-1133">Transmembrane helix</keyword>
<keyword evidence="4" id="KW-0134">Cell wall</keyword>
<evidence type="ECO:0000313" key="17">
    <source>
        <dbReference type="EMBL" id="TXC90811.1"/>
    </source>
</evidence>
<dbReference type="Pfam" id="PF20578">
    <property type="entry name" value="aBig_2"/>
    <property type="match status" value="1"/>
</dbReference>
<name>A0A5C6VYZ3_9BACI</name>
<evidence type="ECO:0000259" key="15">
    <source>
        <dbReference type="Pfam" id="PF16369"/>
    </source>
</evidence>
<dbReference type="SUPFAM" id="SSF75005">
    <property type="entry name" value="Arabinanase/levansucrase/invertase"/>
    <property type="match status" value="1"/>
</dbReference>
<evidence type="ECO:0000256" key="13">
    <source>
        <dbReference type="SAM" id="Phobius"/>
    </source>
</evidence>
<dbReference type="Gene3D" id="2.60.120.200">
    <property type="match status" value="1"/>
</dbReference>
<dbReference type="CDD" id="cd18832">
    <property type="entry name" value="GH43_GsAbnA-like"/>
    <property type="match status" value="1"/>
</dbReference>
<evidence type="ECO:0000256" key="5">
    <source>
        <dbReference type="ARBA" id="ARBA00022525"/>
    </source>
</evidence>
<dbReference type="GO" id="GO:0005975">
    <property type="term" value="P:carbohydrate metabolic process"/>
    <property type="evidence" value="ECO:0007669"/>
    <property type="project" value="InterPro"/>
</dbReference>
<protein>
    <submittedName>
        <fullName evidence="17">Family 43 glycosylhydrolase</fullName>
    </submittedName>
</protein>
<dbReference type="Proteomes" id="UP000321363">
    <property type="component" value="Unassembled WGS sequence"/>
</dbReference>
<dbReference type="InterPro" id="IPR006710">
    <property type="entry name" value="Glyco_hydro_43"/>
</dbReference>
<feature type="active site" description="Proton donor" evidence="10">
    <location>
        <position position="233"/>
    </location>
</feature>